<evidence type="ECO:0000256" key="5">
    <source>
        <dbReference type="PIRSR" id="PIRSR000097-2"/>
    </source>
</evidence>
<evidence type="ECO:0000313" key="8">
    <source>
        <dbReference type="EMBL" id="SFN98818.1"/>
    </source>
</evidence>
<dbReference type="Pfam" id="PF00248">
    <property type="entry name" value="Aldo_ket_red"/>
    <property type="match status" value="1"/>
</dbReference>
<reference evidence="9" key="1">
    <citation type="submission" date="2016-10" db="EMBL/GenBank/DDBJ databases">
        <authorList>
            <person name="Varghese N."/>
            <person name="Submissions S."/>
        </authorList>
    </citation>
    <scope>NUCLEOTIDE SEQUENCE [LARGE SCALE GENOMIC DNA]</scope>
    <source>
        <strain evidence="9">CGMCC 1.11101</strain>
    </source>
</reference>
<dbReference type="Gene3D" id="3.20.20.100">
    <property type="entry name" value="NADP-dependent oxidoreductase domain"/>
    <property type="match status" value="1"/>
</dbReference>
<keyword evidence="9" id="KW-1185">Reference proteome</keyword>
<dbReference type="PRINTS" id="PR00069">
    <property type="entry name" value="ALDKETRDTASE"/>
</dbReference>
<evidence type="ECO:0000256" key="2">
    <source>
        <dbReference type="ARBA" id="ARBA00022857"/>
    </source>
</evidence>
<dbReference type="PANTHER" id="PTHR43827">
    <property type="entry name" value="2,5-DIKETO-D-GLUCONIC ACID REDUCTASE"/>
    <property type="match status" value="1"/>
</dbReference>
<feature type="site" description="Lowers pKa of active site Tyr" evidence="6">
    <location>
        <position position="79"/>
    </location>
</feature>
<proteinExistence type="inferred from homology"/>
<gene>
    <name evidence="8" type="ORF">SAMN05216219_2936</name>
</gene>
<feature type="domain" description="NADP-dependent oxidoreductase" evidence="7">
    <location>
        <begin position="27"/>
        <end position="265"/>
    </location>
</feature>
<dbReference type="InterPro" id="IPR020471">
    <property type="entry name" value="AKR"/>
</dbReference>
<dbReference type="AlphaFoldDB" id="A0A1I5DHY9"/>
<dbReference type="PANTHER" id="PTHR43827:SF3">
    <property type="entry name" value="NADP-DEPENDENT OXIDOREDUCTASE DOMAIN-CONTAINING PROTEIN"/>
    <property type="match status" value="1"/>
</dbReference>
<dbReference type="InterPro" id="IPR018170">
    <property type="entry name" value="Aldo/ket_reductase_CS"/>
</dbReference>
<dbReference type="Proteomes" id="UP000198867">
    <property type="component" value="Unassembled WGS sequence"/>
</dbReference>
<dbReference type="FunFam" id="3.20.20.100:FF:000015">
    <property type="entry name" value="Oxidoreductase, aldo/keto reductase family"/>
    <property type="match status" value="1"/>
</dbReference>
<evidence type="ECO:0000256" key="1">
    <source>
        <dbReference type="ARBA" id="ARBA00007905"/>
    </source>
</evidence>
<comment type="similarity">
    <text evidence="1">Belongs to the aldo/keto reductase family.</text>
</comment>
<dbReference type="InterPro" id="IPR036812">
    <property type="entry name" value="NAD(P)_OxRdtase_dom_sf"/>
</dbReference>
<dbReference type="RefSeq" id="WP_090712737.1">
    <property type="nucleotide sequence ID" value="NZ_FOVM01000009.1"/>
</dbReference>
<evidence type="ECO:0000259" key="7">
    <source>
        <dbReference type="Pfam" id="PF00248"/>
    </source>
</evidence>
<protein>
    <submittedName>
        <fullName evidence="8">2,5-diketo-D-gluconate reductase A</fullName>
    </submittedName>
</protein>
<accession>A0A1I5DHY9</accession>
<sequence length="279" mass="30634">MTTTWTGPVLPLNSGATIPQLGFGVFKVDPSETERIVTDALELGYRHIDTAAIYGNEEGVGRAIAASGIPREDLFITTKLWNSDQGTKSAHAAIDSSLEKLGLDFVDLYLIHWPTPRRDLYRESWKALQQIQADGKATSIGVSNFLVEHLEKLLADGGTVPAVNQIELHPALQQREVVEFSRNHGIQIEAWGPLGQGKYPLFDEPSVRDAAAAHGKTPAQVVLRWHLQNGNIVFPKSNSRARIAENLDLFDFELTDAEIAAISSLERDGRVGSHPNDLN</sequence>
<evidence type="ECO:0000256" key="3">
    <source>
        <dbReference type="ARBA" id="ARBA00023002"/>
    </source>
</evidence>
<evidence type="ECO:0000313" key="9">
    <source>
        <dbReference type="Proteomes" id="UP000198867"/>
    </source>
</evidence>
<dbReference type="SUPFAM" id="SSF51430">
    <property type="entry name" value="NAD(P)-linked oxidoreductase"/>
    <property type="match status" value="1"/>
</dbReference>
<organism evidence="8 9">
    <name type="scientific">Mycetocola miduiensis</name>
    <dbReference type="NCBI Taxonomy" id="995034"/>
    <lineage>
        <taxon>Bacteria</taxon>
        <taxon>Bacillati</taxon>
        <taxon>Actinomycetota</taxon>
        <taxon>Actinomycetes</taxon>
        <taxon>Micrococcales</taxon>
        <taxon>Microbacteriaceae</taxon>
        <taxon>Mycetocola</taxon>
    </lineage>
</organism>
<dbReference type="InterPro" id="IPR023210">
    <property type="entry name" value="NADP_OxRdtase_dom"/>
</dbReference>
<dbReference type="GO" id="GO:0016616">
    <property type="term" value="F:oxidoreductase activity, acting on the CH-OH group of donors, NAD or NADP as acceptor"/>
    <property type="evidence" value="ECO:0007669"/>
    <property type="project" value="UniProtKB-ARBA"/>
</dbReference>
<keyword evidence="3" id="KW-0560">Oxidoreductase</keyword>
<evidence type="ECO:0000256" key="6">
    <source>
        <dbReference type="PIRSR" id="PIRSR000097-3"/>
    </source>
</evidence>
<feature type="binding site" evidence="5">
    <location>
        <position position="112"/>
    </location>
    <ligand>
        <name>substrate</name>
    </ligand>
</feature>
<dbReference type="STRING" id="995034.SAMN05216219_2936"/>
<name>A0A1I5DHY9_9MICO</name>
<dbReference type="PIRSF" id="PIRSF000097">
    <property type="entry name" value="AKR"/>
    <property type="match status" value="1"/>
</dbReference>
<dbReference type="PROSITE" id="PS00798">
    <property type="entry name" value="ALDOKETO_REDUCTASE_1"/>
    <property type="match status" value="1"/>
</dbReference>
<dbReference type="OrthoDB" id="9804790at2"/>
<evidence type="ECO:0000256" key="4">
    <source>
        <dbReference type="PIRSR" id="PIRSR000097-1"/>
    </source>
</evidence>
<keyword evidence="2" id="KW-0521">NADP</keyword>
<dbReference type="EMBL" id="FOVM01000009">
    <property type="protein sequence ID" value="SFN98818.1"/>
    <property type="molecule type" value="Genomic_DNA"/>
</dbReference>
<feature type="active site" description="Proton donor" evidence="4">
    <location>
        <position position="54"/>
    </location>
</feature>